<protein>
    <submittedName>
        <fullName evidence="1">Transposase</fullName>
    </submittedName>
</protein>
<organism evidence="1">
    <name type="scientific">Brugia timori</name>
    <dbReference type="NCBI Taxonomy" id="42155"/>
    <lineage>
        <taxon>Eukaryota</taxon>
        <taxon>Metazoa</taxon>
        <taxon>Ecdysozoa</taxon>
        <taxon>Nematoda</taxon>
        <taxon>Chromadorea</taxon>
        <taxon>Rhabditida</taxon>
        <taxon>Spirurina</taxon>
        <taxon>Spiruromorpha</taxon>
        <taxon>Filarioidea</taxon>
        <taxon>Onchocercidae</taxon>
        <taxon>Brugia</taxon>
    </lineage>
</organism>
<accession>A0A0R3Q3I8</accession>
<dbReference type="AlphaFoldDB" id="A0A0R3Q3I8"/>
<sequence length="57" mass="6726">LYRKEFSRYIQLIAPIFNVFNRHFLLSFNITNAYLTIKSIAISSRRCTSNWLAISVN</sequence>
<dbReference type="WBParaSite" id="BTMF_0000085601-mRNA-1">
    <property type="protein sequence ID" value="BTMF_0000085601-mRNA-1"/>
    <property type="gene ID" value="BTMF_0000085601"/>
</dbReference>
<name>A0A0R3Q3I8_9BILA</name>
<reference evidence="1" key="1">
    <citation type="submission" date="2017-02" db="UniProtKB">
        <authorList>
            <consortium name="WormBaseParasite"/>
        </authorList>
    </citation>
    <scope>IDENTIFICATION</scope>
</reference>
<proteinExistence type="predicted"/>
<evidence type="ECO:0000313" key="1">
    <source>
        <dbReference type="WBParaSite" id="BTMF_0000085601-mRNA-1"/>
    </source>
</evidence>